<dbReference type="STRING" id="1754192.A0A1Y1XBU3"/>
<dbReference type="Pfam" id="PF03422">
    <property type="entry name" value="CBM_6"/>
    <property type="match status" value="1"/>
</dbReference>
<keyword evidence="5" id="KW-0119">Carbohydrate metabolism</keyword>
<dbReference type="EMBL" id="MCFG01000077">
    <property type="protein sequence ID" value="ORX83209.1"/>
    <property type="molecule type" value="Genomic_DNA"/>
</dbReference>
<gene>
    <name evidence="10" type="ORF">BCR32DRAFT_326470</name>
</gene>
<evidence type="ECO:0000313" key="10">
    <source>
        <dbReference type="EMBL" id="ORX83209.1"/>
    </source>
</evidence>
<evidence type="ECO:0000313" key="11">
    <source>
        <dbReference type="Proteomes" id="UP000193944"/>
    </source>
</evidence>
<organism evidence="10 11">
    <name type="scientific">Anaeromyces robustus</name>
    <dbReference type="NCBI Taxonomy" id="1754192"/>
    <lineage>
        <taxon>Eukaryota</taxon>
        <taxon>Fungi</taxon>
        <taxon>Fungi incertae sedis</taxon>
        <taxon>Chytridiomycota</taxon>
        <taxon>Chytridiomycota incertae sedis</taxon>
        <taxon>Neocallimastigomycetes</taxon>
        <taxon>Neocallimastigales</taxon>
        <taxon>Neocallimastigaceae</taxon>
        <taxon>Anaeromyces</taxon>
    </lineage>
</organism>
<dbReference type="Gene3D" id="2.115.10.20">
    <property type="entry name" value="Glycosyl hydrolase domain, family 43"/>
    <property type="match status" value="1"/>
</dbReference>
<accession>A0A1Y1XBU3</accession>
<dbReference type="SUPFAM" id="SSF64571">
    <property type="entry name" value="Cellulose docking domain, dockering"/>
    <property type="match status" value="2"/>
</dbReference>
<dbReference type="PROSITE" id="PS51763">
    <property type="entry name" value="CBM10"/>
    <property type="match status" value="2"/>
</dbReference>
<keyword evidence="11" id="KW-1185">Reference proteome</keyword>
<dbReference type="PANTHER" id="PTHR43772">
    <property type="entry name" value="ENDO-1,4-BETA-XYLANASE"/>
    <property type="match status" value="1"/>
</dbReference>
<dbReference type="AlphaFoldDB" id="A0A1Y1XBU3"/>
<evidence type="ECO:0000256" key="7">
    <source>
        <dbReference type="RuleBase" id="RU361187"/>
    </source>
</evidence>
<dbReference type="SMART" id="SM00606">
    <property type="entry name" value="CBD_IV"/>
    <property type="match status" value="1"/>
</dbReference>
<keyword evidence="2 8" id="KW-0732">Signal</keyword>
<dbReference type="SUPFAM" id="SSF75005">
    <property type="entry name" value="Arabinanase/levansucrase/invertase"/>
    <property type="match status" value="1"/>
</dbReference>
<dbReference type="InterPro" id="IPR006710">
    <property type="entry name" value="Glyco_hydro_43"/>
</dbReference>
<comment type="caution">
    <text evidence="10">The sequence shown here is derived from an EMBL/GenBank/DDBJ whole genome shotgun (WGS) entry which is preliminary data.</text>
</comment>
<dbReference type="Proteomes" id="UP000193944">
    <property type="component" value="Unassembled WGS sequence"/>
</dbReference>
<reference evidence="10 11" key="2">
    <citation type="submission" date="2016-08" db="EMBL/GenBank/DDBJ databases">
        <title>Pervasive Adenine N6-methylation of Active Genes in Fungi.</title>
        <authorList>
            <consortium name="DOE Joint Genome Institute"/>
            <person name="Mondo S.J."/>
            <person name="Dannebaum R.O."/>
            <person name="Kuo R.C."/>
            <person name="Labutti K."/>
            <person name="Haridas S."/>
            <person name="Kuo A."/>
            <person name="Salamov A."/>
            <person name="Ahrendt S.R."/>
            <person name="Lipzen A."/>
            <person name="Sullivan W."/>
            <person name="Andreopoulos W.B."/>
            <person name="Clum A."/>
            <person name="Lindquist E."/>
            <person name="Daum C."/>
            <person name="Ramamoorthy G.K."/>
            <person name="Gryganskyi A."/>
            <person name="Culley D."/>
            <person name="Magnuson J.K."/>
            <person name="James T.Y."/>
            <person name="O'Malley M.A."/>
            <person name="Stajich J.E."/>
            <person name="Spatafora J.W."/>
            <person name="Visel A."/>
            <person name="Grigoriev I.V."/>
        </authorList>
    </citation>
    <scope>NUCLEOTIDE SEQUENCE [LARGE SCALE GENOMIC DNA]</scope>
    <source>
        <strain evidence="10 11">S4</strain>
    </source>
</reference>
<dbReference type="Pfam" id="PF04616">
    <property type="entry name" value="Glyco_hydro_43"/>
    <property type="match status" value="1"/>
</dbReference>
<dbReference type="GO" id="GO:0030246">
    <property type="term" value="F:carbohydrate binding"/>
    <property type="evidence" value="ECO:0007669"/>
    <property type="project" value="InterPro"/>
</dbReference>
<proteinExistence type="inferred from homology"/>
<dbReference type="InterPro" id="IPR008979">
    <property type="entry name" value="Galactose-bd-like_sf"/>
</dbReference>
<reference evidence="10 11" key="1">
    <citation type="submission" date="2016-08" db="EMBL/GenBank/DDBJ databases">
        <title>A Parts List for Fungal Cellulosomes Revealed by Comparative Genomics.</title>
        <authorList>
            <consortium name="DOE Joint Genome Institute"/>
            <person name="Haitjema C.H."/>
            <person name="Gilmore S.P."/>
            <person name="Henske J.K."/>
            <person name="Solomon K.V."/>
            <person name="De Groot R."/>
            <person name="Kuo A."/>
            <person name="Mondo S.J."/>
            <person name="Salamov A.A."/>
            <person name="Labutti K."/>
            <person name="Zhao Z."/>
            <person name="Chiniquy J."/>
            <person name="Barry K."/>
            <person name="Brewer H.M."/>
            <person name="Purvine S.O."/>
            <person name="Wright A.T."/>
            <person name="Boxma B."/>
            <person name="Van Alen T."/>
            <person name="Hackstein J.H."/>
            <person name="Baker S.E."/>
            <person name="Grigoriev I.V."/>
            <person name="O'Malley M.A."/>
        </authorList>
    </citation>
    <scope>NUCLEOTIDE SEQUENCE [LARGE SCALE GENOMIC DNA]</scope>
    <source>
        <strain evidence="10 11">S4</strain>
    </source>
</reference>
<feature type="chain" id="PRO_5012463301" evidence="8">
    <location>
        <begin position="16"/>
        <end position="584"/>
    </location>
</feature>
<feature type="domain" description="CBM10" evidence="9">
    <location>
        <begin position="534"/>
        <end position="580"/>
    </location>
</feature>
<evidence type="ECO:0000256" key="5">
    <source>
        <dbReference type="ARBA" id="ARBA00023277"/>
    </source>
</evidence>
<dbReference type="Gene3D" id="3.90.1220.10">
    <property type="entry name" value="Cellulose docking domain, dockering"/>
    <property type="match status" value="2"/>
</dbReference>
<feature type="domain" description="CBM10" evidence="9">
    <location>
        <begin position="495"/>
        <end position="532"/>
    </location>
</feature>
<keyword evidence="3" id="KW-0677">Repeat</keyword>
<evidence type="ECO:0000256" key="3">
    <source>
        <dbReference type="ARBA" id="ARBA00022737"/>
    </source>
</evidence>
<dbReference type="InterPro" id="IPR023296">
    <property type="entry name" value="Glyco_hydro_beta-prop_sf"/>
</dbReference>
<keyword evidence="6 7" id="KW-0326">Glycosidase</keyword>
<comment type="similarity">
    <text evidence="1 7">Belongs to the glycosyl hydrolase 43 family.</text>
</comment>
<dbReference type="CDD" id="cd09003">
    <property type="entry name" value="GH43_XynD-like"/>
    <property type="match status" value="1"/>
</dbReference>
<dbReference type="Gene3D" id="2.60.120.260">
    <property type="entry name" value="Galactose-binding domain-like"/>
    <property type="match status" value="1"/>
</dbReference>
<dbReference type="Pfam" id="PF02013">
    <property type="entry name" value="CBM_10"/>
    <property type="match status" value="2"/>
</dbReference>
<evidence type="ECO:0000256" key="1">
    <source>
        <dbReference type="ARBA" id="ARBA00009865"/>
    </source>
</evidence>
<keyword evidence="4 7" id="KW-0378">Hydrolase</keyword>
<sequence>MKLLTCLTILSATLCKNVVFGAGASSFNGVQPGKSYKDIKNHNPVVSHRYSADPGAMVYDGRVYIYGSNDGNVAERQGKTNDYSQIKTINLLSSSDLVNWMDHGPIPATGQSGIAKFASNSWAPAACHKKINGKEKFFVYFANNASGICVLESDSPTGPFKDPLGKPLITRQTPNSNVEWLFDPACLVDDDGTGYLYFGGGVPNGQAANPRTVRVVKLGADMKSLAGTPQTIDAPWVFEDSGINKVGNTYYYNYCTNFNGGPYGNGRIAYMSSNSPMGPFSYKGTCFNNQGDFLQDGGGNNHHTIIEFKNKFYMVYHAQWLDMKVKGKSNGYRTTHIDELPMNGNSFGNAKATVQGVTQLENVDGSKLNYAASMAWQSGISVEGHGAVTQVKYGRGAWTGVSNVDLGSASSITLKASSRSGATIKVCTDSENGNALGYVEIPAGGSLQNVTGQLSGATGTKNLFFVSSGDAVIESWQLSGGSSSGGSGSGSGDGSCWSKASGFNCCKNCGKVYFIDKDGEWGIENNDWCGMPKTCKSYSDEAKKCKGAQGYPCCAYSCDSLFTDSDGEWSVENENWCLINKSIC</sequence>
<dbReference type="GO" id="GO:0004553">
    <property type="term" value="F:hydrolase activity, hydrolyzing O-glycosyl compounds"/>
    <property type="evidence" value="ECO:0007669"/>
    <property type="project" value="InterPro"/>
</dbReference>
<dbReference type="InterPro" id="IPR002883">
    <property type="entry name" value="CBM10/Dockerin_dom"/>
</dbReference>
<dbReference type="InterPro" id="IPR009034">
    <property type="entry name" value="Dockerin_dom_fun_sf"/>
</dbReference>
<dbReference type="SUPFAM" id="SSF49785">
    <property type="entry name" value="Galactose-binding domain-like"/>
    <property type="match status" value="1"/>
</dbReference>
<dbReference type="OrthoDB" id="5211809at2759"/>
<evidence type="ECO:0000256" key="2">
    <source>
        <dbReference type="ARBA" id="ARBA00022729"/>
    </source>
</evidence>
<feature type="signal peptide" evidence="8">
    <location>
        <begin position="1"/>
        <end position="15"/>
    </location>
</feature>
<evidence type="ECO:0000256" key="6">
    <source>
        <dbReference type="ARBA" id="ARBA00023295"/>
    </source>
</evidence>
<protein>
    <submittedName>
        <fullName evidence="10">Arabinanase/levansucrase/invertase</fullName>
    </submittedName>
</protein>
<dbReference type="InterPro" id="IPR052176">
    <property type="entry name" value="Glycosyl_Hydrlase_43_Enz"/>
</dbReference>
<dbReference type="PANTHER" id="PTHR43772:SF2">
    <property type="entry name" value="PUTATIVE (AFU_ORTHOLOGUE AFUA_2G04480)-RELATED"/>
    <property type="match status" value="1"/>
</dbReference>
<evidence type="ECO:0000256" key="8">
    <source>
        <dbReference type="SAM" id="SignalP"/>
    </source>
</evidence>
<dbReference type="InterPro" id="IPR005084">
    <property type="entry name" value="CBM6"/>
</dbReference>
<name>A0A1Y1XBU3_9FUNG</name>
<evidence type="ECO:0000259" key="9">
    <source>
        <dbReference type="PROSITE" id="PS51763"/>
    </source>
</evidence>
<dbReference type="GO" id="GO:0005975">
    <property type="term" value="P:carbohydrate metabolic process"/>
    <property type="evidence" value="ECO:0007669"/>
    <property type="project" value="InterPro"/>
</dbReference>
<dbReference type="CDD" id="cd04084">
    <property type="entry name" value="CBM6_xylanase-like"/>
    <property type="match status" value="1"/>
</dbReference>
<evidence type="ECO:0000256" key="4">
    <source>
        <dbReference type="ARBA" id="ARBA00022801"/>
    </source>
</evidence>
<dbReference type="InterPro" id="IPR006584">
    <property type="entry name" value="Cellulose-bd_IV"/>
</dbReference>